<dbReference type="PANTHER" id="PTHR46889">
    <property type="entry name" value="TRANSPOSASE INSF FOR INSERTION SEQUENCE IS3B-RELATED"/>
    <property type="match status" value="1"/>
</dbReference>
<dbReference type="InterPro" id="IPR010921">
    <property type="entry name" value="Trp_repressor/repl_initiator"/>
</dbReference>
<accession>A0A5B8SUL3</accession>
<sequence>MSKKRQQYSASFKSKVALAALKGDQTTSEIAARFQIHPTMVSTWKRELLENAPDLFEGKKKAGKPSNEPNTDELYREIGRLTVERDFLSRKARSVSRRRRLAMIERDHPDISMTRQCELLKLSRSSVYYRPRQQRQKDLNLMYLLDQQHLETPYYGSRKMRAFLQRQGYQVNRKRVQRLMRTMGLQAVYPRPRTSIPGEGHKVYPYLLKGRRIDRPNQVWAADITYAPLARGFMYLVAIMDWHTRKVLSWRVSNTLDADFCVDALEEALQRHGAPEIFNTDQGVQFTSEAFTDVLKHHGIRISMDGKGCYHDNIFVERLWRSVKHECIYLTAFEDGRHLRQALNRYFRHYNQERFHQSHDYQTPDEVYYQPSVTLAA</sequence>
<dbReference type="InterPro" id="IPR036397">
    <property type="entry name" value="RNaseH_sf"/>
</dbReference>
<name>A0A5B8SUL3_9GAMM</name>
<feature type="domain" description="Integrase catalytic" evidence="1">
    <location>
        <begin position="212"/>
        <end position="372"/>
    </location>
</feature>
<dbReference type="EMBL" id="CP042382">
    <property type="protein sequence ID" value="QEA39984.1"/>
    <property type="molecule type" value="Genomic_DNA"/>
</dbReference>
<dbReference type="Gene3D" id="1.10.10.10">
    <property type="entry name" value="Winged helix-like DNA-binding domain superfamily/Winged helix DNA-binding domain"/>
    <property type="match status" value="1"/>
</dbReference>
<dbReference type="PROSITE" id="PS50994">
    <property type="entry name" value="INTEGRASE"/>
    <property type="match status" value="1"/>
</dbReference>
<dbReference type="InterPro" id="IPR012337">
    <property type="entry name" value="RNaseH-like_sf"/>
</dbReference>
<dbReference type="InterPro" id="IPR036388">
    <property type="entry name" value="WH-like_DNA-bd_sf"/>
</dbReference>
<dbReference type="InterPro" id="IPR025948">
    <property type="entry name" value="HTH-like_dom"/>
</dbReference>
<reference evidence="2 3" key="1">
    <citation type="submission" date="2019-06" db="EMBL/GenBank/DDBJ databases">
        <title>Genome analyses of bacteria isolated from kimchi.</title>
        <authorList>
            <person name="Lee S."/>
            <person name="Ahn S."/>
            <person name="Roh S."/>
        </authorList>
    </citation>
    <scope>NUCLEOTIDE SEQUENCE [LARGE SCALE GENOMIC DNA]</scope>
    <source>
        <strain evidence="2 3">CBA4606</strain>
    </source>
</reference>
<dbReference type="Pfam" id="PF00665">
    <property type="entry name" value="rve"/>
    <property type="match status" value="1"/>
</dbReference>
<dbReference type="InterPro" id="IPR001584">
    <property type="entry name" value="Integrase_cat-core"/>
</dbReference>
<dbReference type="SUPFAM" id="SSF48295">
    <property type="entry name" value="TrpR-like"/>
    <property type="match status" value="1"/>
</dbReference>
<evidence type="ECO:0000259" key="1">
    <source>
        <dbReference type="PROSITE" id="PS50994"/>
    </source>
</evidence>
<proteinExistence type="predicted"/>
<dbReference type="NCBIfam" id="NF033516">
    <property type="entry name" value="transpos_IS3"/>
    <property type="match status" value="1"/>
</dbReference>
<dbReference type="InterPro" id="IPR048020">
    <property type="entry name" value="Transpos_IS3"/>
</dbReference>
<protein>
    <submittedName>
        <fullName evidence="2">IS3 family transposase</fullName>
    </submittedName>
</protein>
<gene>
    <name evidence="2" type="ORF">FGL86_13465</name>
</gene>
<dbReference type="GO" id="GO:0015074">
    <property type="term" value="P:DNA integration"/>
    <property type="evidence" value="ECO:0007669"/>
    <property type="project" value="InterPro"/>
</dbReference>
<dbReference type="Pfam" id="PF13276">
    <property type="entry name" value="HTH_21"/>
    <property type="match status" value="1"/>
</dbReference>
<dbReference type="InterPro" id="IPR050900">
    <property type="entry name" value="Transposase_IS3/IS150/IS904"/>
</dbReference>
<dbReference type="SUPFAM" id="SSF53098">
    <property type="entry name" value="Ribonuclease H-like"/>
    <property type="match status" value="1"/>
</dbReference>
<evidence type="ECO:0000313" key="2">
    <source>
        <dbReference type="EMBL" id="QEA39984.1"/>
    </source>
</evidence>
<dbReference type="PANTHER" id="PTHR46889:SF4">
    <property type="entry name" value="TRANSPOSASE INSO FOR INSERTION SEQUENCE ELEMENT IS911B-RELATED"/>
    <property type="match status" value="1"/>
</dbReference>
<organism evidence="2 3">
    <name type="scientific">Pistricoccus aurantiacus</name>
    <dbReference type="NCBI Taxonomy" id="1883414"/>
    <lineage>
        <taxon>Bacteria</taxon>
        <taxon>Pseudomonadati</taxon>
        <taxon>Pseudomonadota</taxon>
        <taxon>Gammaproteobacteria</taxon>
        <taxon>Oceanospirillales</taxon>
        <taxon>Halomonadaceae</taxon>
        <taxon>Pistricoccus</taxon>
    </lineage>
</organism>
<keyword evidence="3" id="KW-1185">Reference proteome</keyword>
<dbReference type="Gene3D" id="3.30.420.10">
    <property type="entry name" value="Ribonuclease H-like superfamily/Ribonuclease H"/>
    <property type="match status" value="1"/>
</dbReference>
<evidence type="ECO:0000313" key="3">
    <source>
        <dbReference type="Proteomes" id="UP000321272"/>
    </source>
</evidence>
<dbReference type="Proteomes" id="UP000321272">
    <property type="component" value="Chromosome"/>
</dbReference>
<dbReference type="OrthoDB" id="9813126at2"/>
<dbReference type="AlphaFoldDB" id="A0A5B8SUL3"/>
<dbReference type="GO" id="GO:0043565">
    <property type="term" value="F:sequence-specific DNA binding"/>
    <property type="evidence" value="ECO:0007669"/>
    <property type="project" value="InterPro"/>
</dbReference>
<dbReference type="KEGG" id="paur:FGL86_13465"/>